<reference evidence="1 2" key="1">
    <citation type="submission" date="2020-10" db="EMBL/GenBank/DDBJ databases">
        <title>Connecting structure to function with the recovery of over 1000 high-quality activated sludge metagenome-assembled genomes encoding full-length rRNA genes using long-read sequencing.</title>
        <authorList>
            <person name="Singleton C.M."/>
            <person name="Petriglieri F."/>
            <person name="Kristensen J.M."/>
            <person name="Kirkegaard R.H."/>
            <person name="Michaelsen T.Y."/>
            <person name="Andersen M.H."/>
            <person name="Karst S.M."/>
            <person name="Dueholm M.S."/>
            <person name="Nielsen P.H."/>
            <person name="Albertsen M."/>
        </authorList>
    </citation>
    <scope>NUCLEOTIDE SEQUENCE [LARGE SCALE GENOMIC DNA]</scope>
    <source>
        <strain evidence="1">Ribe_18-Q3-R11-54_MAXAC.273</strain>
    </source>
</reference>
<evidence type="ECO:0008006" key="3">
    <source>
        <dbReference type="Google" id="ProtNLM"/>
    </source>
</evidence>
<dbReference type="AlphaFoldDB" id="A0A9D7SWT6"/>
<dbReference type="PROSITE" id="PS51257">
    <property type="entry name" value="PROKAR_LIPOPROTEIN"/>
    <property type="match status" value="1"/>
</dbReference>
<name>A0A9D7SWT6_9BACT</name>
<dbReference type="Proteomes" id="UP000808337">
    <property type="component" value="Unassembled WGS sequence"/>
</dbReference>
<evidence type="ECO:0000313" key="1">
    <source>
        <dbReference type="EMBL" id="MBK9983120.1"/>
    </source>
</evidence>
<gene>
    <name evidence="1" type="ORF">IPP15_11985</name>
</gene>
<protein>
    <recommendedName>
        <fullName evidence="3">Lipoprotein</fullName>
    </recommendedName>
</protein>
<proteinExistence type="predicted"/>
<organism evidence="1 2">
    <name type="scientific">Candidatus Opimibacter skivensis</name>
    <dbReference type="NCBI Taxonomy" id="2982028"/>
    <lineage>
        <taxon>Bacteria</taxon>
        <taxon>Pseudomonadati</taxon>
        <taxon>Bacteroidota</taxon>
        <taxon>Saprospiria</taxon>
        <taxon>Saprospirales</taxon>
        <taxon>Saprospiraceae</taxon>
        <taxon>Candidatus Opimibacter</taxon>
    </lineage>
</organism>
<comment type="caution">
    <text evidence="1">The sequence shown here is derived from an EMBL/GenBank/DDBJ whole genome shotgun (WGS) entry which is preliminary data.</text>
</comment>
<accession>A0A9D7SWT6</accession>
<evidence type="ECO:0000313" key="2">
    <source>
        <dbReference type="Proteomes" id="UP000808337"/>
    </source>
</evidence>
<dbReference type="EMBL" id="JADKGY010000008">
    <property type="protein sequence ID" value="MBK9983120.1"/>
    <property type="molecule type" value="Genomic_DNA"/>
</dbReference>
<sequence length="103" mass="11003">MNTFQKIIAGICIMSIPFVSSCKKDPVTCNWATEVQSELNALSTAAATYGNDPTTANCNAYKAAVQNYLNALEDHKGCVPSEQSAGLQQAIDDERASLDALQC</sequence>